<name>A0ABQ6HND9_9MICO</name>
<comment type="caution">
    <text evidence="1">The sequence shown here is derived from an EMBL/GenBank/DDBJ whole genome shotgun (WGS) entry which is preliminary data.</text>
</comment>
<dbReference type="Gene3D" id="3.30.420.40">
    <property type="match status" value="1"/>
</dbReference>
<dbReference type="Proteomes" id="UP001157109">
    <property type="component" value="Unassembled WGS sequence"/>
</dbReference>
<keyword evidence="2" id="KW-1185">Reference proteome</keyword>
<dbReference type="SUPFAM" id="SSF53067">
    <property type="entry name" value="Actin-like ATPase domain"/>
    <property type="match status" value="1"/>
</dbReference>
<reference evidence="2" key="1">
    <citation type="journal article" date="2019" name="Int. J. Syst. Evol. Microbiol.">
        <title>The Global Catalogue of Microorganisms (GCM) 10K type strain sequencing project: providing services to taxonomists for standard genome sequencing and annotation.</title>
        <authorList>
            <consortium name="The Broad Institute Genomics Platform"/>
            <consortium name="The Broad Institute Genome Sequencing Center for Infectious Disease"/>
            <person name="Wu L."/>
            <person name="Ma J."/>
        </authorList>
    </citation>
    <scope>NUCLEOTIDE SEQUENCE [LARGE SCALE GENOMIC DNA]</scope>
    <source>
        <strain evidence="2">NBRC 105830</strain>
    </source>
</reference>
<evidence type="ECO:0000313" key="2">
    <source>
        <dbReference type="Proteomes" id="UP001157109"/>
    </source>
</evidence>
<sequence>MGGSGIKGAPVNLETGEFAAERVRIETPEKSTPEAVADVIAQIIDQFDEVDDDAPVGITIPGS</sequence>
<dbReference type="InterPro" id="IPR043129">
    <property type="entry name" value="ATPase_NBD"/>
</dbReference>
<dbReference type="EMBL" id="BSUJ01000001">
    <property type="protein sequence ID" value="GMA19978.1"/>
    <property type="molecule type" value="Genomic_DNA"/>
</dbReference>
<organism evidence="1 2">
    <name type="scientific">Arsenicicoccus piscis</name>
    <dbReference type="NCBI Taxonomy" id="673954"/>
    <lineage>
        <taxon>Bacteria</taxon>
        <taxon>Bacillati</taxon>
        <taxon>Actinomycetota</taxon>
        <taxon>Actinomycetes</taxon>
        <taxon>Micrococcales</taxon>
        <taxon>Intrasporangiaceae</taxon>
        <taxon>Arsenicicoccus</taxon>
    </lineage>
</organism>
<gene>
    <name evidence="1" type="ORF">GCM10025862_19990</name>
</gene>
<proteinExistence type="predicted"/>
<evidence type="ECO:0000313" key="1">
    <source>
        <dbReference type="EMBL" id="GMA19978.1"/>
    </source>
</evidence>
<protein>
    <submittedName>
        <fullName evidence="1">Uncharacterized protein</fullName>
    </submittedName>
</protein>
<accession>A0ABQ6HND9</accession>